<name>A0A7W7ZJB8_9BACT</name>
<evidence type="ECO:0000313" key="2">
    <source>
        <dbReference type="Proteomes" id="UP000540989"/>
    </source>
</evidence>
<protein>
    <submittedName>
        <fullName evidence="1">Uncharacterized protein</fullName>
    </submittedName>
</protein>
<evidence type="ECO:0000313" key="1">
    <source>
        <dbReference type="EMBL" id="MBB5060984.1"/>
    </source>
</evidence>
<dbReference type="EMBL" id="JACHIP010000024">
    <property type="protein sequence ID" value="MBB5060984.1"/>
    <property type="molecule type" value="Genomic_DNA"/>
</dbReference>
<reference evidence="1 2" key="1">
    <citation type="submission" date="2020-08" db="EMBL/GenBank/DDBJ databases">
        <title>Genomic Encyclopedia of Type Strains, Phase IV (KMG-V): Genome sequencing to study the core and pangenomes of soil and plant-associated prokaryotes.</title>
        <authorList>
            <person name="Whitman W."/>
        </authorList>
    </citation>
    <scope>NUCLEOTIDE SEQUENCE [LARGE SCALE GENOMIC DNA]</scope>
    <source>
        <strain evidence="1 2">M8UP14</strain>
    </source>
</reference>
<dbReference type="AlphaFoldDB" id="A0A7W7ZJB8"/>
<gene>
    <name evidence="1" type="ORF">HDF16_005720</name>
</gene>
<keyword evidence="2" id="KW-1185">Reference proteome</keyword>
<sequence>MWIRRCRSTVFRSASATSRCIASNQRADKPDRSTECHKRRYGVPARFGQGMTPEKVRGLQVIVELRADPQPEYAERSEGEQQEEHFFVRSFAHMVPSLTWSDCDCLAQPSTRLEHKLWHSGSSSYFYQRSGSSCGL</sequence>
<accession>A0A7W7ZJB8</accession>
<dbReference type="Proteomes" id="UP000540989">
    <property type="component" value="Unassembled WGS sequence"/>
</dbReference>
<comment type="caution">
    <text evidence="1">The sequence shown here is derived from an EMBL/GenBank/DDBJ whole genome shotgun (WGS) entry which is preliminary data.</text>
</comment>
<proteinExistence type="predicted"/>
<organism evidence="1 2">
    <name type="scientific">Granulicella aggregans</name>
    <dbReference type="NCBI Taxonomy" id="474949"/>
    <lineage>
        <taxon>Bacteria</taxon>
        <taxon>Pseudomonadati</taxon>
        <taxon>Acidobacteriota</taxon>
        <taxon>Terriglobia</taxon>
        <taxon>Terriglobales</taxon>
        <taxon>Acidobacteriaceae</taxon>
        <taxon>Granulicella</taxon>
    </lineage>
</organism>